<feature type="domain" description="DUF5648" evidence="1">
    <location>
        <begin position="98"/>
        <end position="185"/>
    </location>
</feature>
<gene>
    <name evidence="2" type="ORF">F8566_17495</name>
</gene>
<sequence length="189" mass="20801">MVNRVGAIGAVTALAVAGATLTGCGSAKPQAKKESAGNNAVAVAATTATRAKVYEFVTRSKQGYFYTTNRKEADRAKKIYKFTPTNRNLGYVSTKRFKGALTMYRLRYKHRSAYLVTLSVKERNKLVASKRFVYEGVLGYTAPTKGAGKFQLWRVSKNSWRAVTAAQARALMKQGWKLNGPLGYVWSKA</sequence>
<dbReference type="Proteomes" id="UP000468735">
    <property type="component" value="Unassembled WGS sequence"/>
</dbReference>
<keyword evidence="3" id="KW-1185">Reference proteome</keyword>
<dbReference type="EMBL" id="WBMT01000007">
    <property type="protein sequence ID" value="KAB2348567.1"/>
    <property type="molecule type" value="Genomic_DNA"/>
</dbReference>
<dbReference type="RefSeq" id="WP_151561295.1">
    <property type="nucleotide sequence ID" value="NZ_WBMT01000007.1"/>
</dbReference>
<name>A0A6H9YQB7_9ACTN</name>
<dbReference type="PROSITE" id="PS51257">
    <property type="entry name" value="PROKAR_LIPOPROTEIN"/>
    <property type="match status" value="1"/>
</dbReference>
<evidence type="ECO:0000313" key="2">
    <source>
        <dbReference type="EMBL" id="KAB2348567.1"/>
    </source>
</evidence>
<evidence type="ECO:0000259" key="1">
    <source>
        <dbReference type="Pfam" id="PF18885"/>
    </source>
</evidence>
<reference evidence="2 3" key="1">
    <citation type="submission" date="2019-09" db="EMBL/GenBank/DDBJ databases">
        <title>Actinomadura physcomitrii sp. nov., a novel actinomycete isolated from moss [Physcomitrium sphaericum (Ludw) Fuernr].</title>
        <authorList>
            <person name="Zhuang X."/>
            <person name="Liu C."/>
        </authorList>
    </citation>
    <scope>NUCLEOTIDE SEQUENCE [LARGE SCALE GENOMIC DNA]</scope>
    <source>
        <strain evidence="2 3">HMC1</strain>
    </source>
</reference>
<protein>
    <recommendedName>
        <fullName evidence="1">DUF5648 domain-containing protein</fullName>
    </recommendedName>
</protein>
<dbReference type="InterPro" id="IPR043708">
    <property type="entry name" value="DUF5648"/>
</dbReference>
<evidence type="ECO:0000313" key="3">
    <source>
        <dbReference type="Proteomes" id="UP000468735"/>
    </source>
</evidence>
<proteinExistence type="predicted"/>
<accession>A0A6H9YQB7</accession>
<dbReference type="OrthoDB" id="3529822at2"/>
<comment type="caution">
    <text evidence="2">The sequence shown here is derived from an EMBL/GenBank/DDBJ whole genome shotgun (WGS) entry which is preliminary data.</text>
</comment>
<dbReference type="Pfam" id="PF18885">
    <property type="entry name" value="DUF5648"/>
    <property type="match status" value="1"/>
</dbReference>
<organism evidence="2 3">
    <name type="scientific">Actinomadura rudentiformis</name>
    <dbReference type="NCBI Taxonomy" id="359158"/>
    <lineage>
        <taxon>Bacteria</taxon>
        <taxon>Bacillati</taxon>
        <taxon>Actinomycetota</taxon>
        <taxon>Actinomycetes</taxon>
        <taxon>Streptosporangiales</taxon>
        <taxon>Thermomonosporaceae</taxon>
        <taxon>Actinomadura</taxon>
    </lineage>
</organism>
<dbReference type="AlphaFoldDB" id="A0A6H9YQB7"/>